<proteinExistence type="predicted"/>
<keyword evidence="3" id="KW-0347">Helicase</keyword>
<keyword evidence="4" id="KW-0067">ATP-binding</keyword>
<protein>
    <submittedName>
        <fullName evidence="6">Uncharacterized protein</fullName>
    </submittedName>
</protein>
<sequence>MPMECRLGKLLVYASILGCLESGLTVAGQLSLGRNPFLNLKTLASTAVGAAGTAEIQRKRDTLIVDGGQVARASSDPLLVCAALEQWKCVKGNWRRRRLYCQELGLSDATLSEIDSLRETYRRHLMSSGLVHVIEPGLTSSPSRPASTCTNASESSCDAERTLLKCCLVSALYPNLAQIQRSTISTGGVSRGGRAGRGGRGGKVVTSYVLLDEKVGLGRAAFAPPGRAHGVGRAAAAPAAAAGGPRPGCAWVHPSSCNAASSKENGSACNATAHEPWLLYFKKMMTSSLYLFDTTLVDCTTVLLFGGFGGGAGLRPSRCTEFESSLRSSVRLKRSRKRTNETSTSALLSCRLTLDGVFFDCDEPETVVLVRCLREEVDRLLVDRLDNTQVQQDSGIVFSLVRRAVLRLLGAVDEEHELDEETNEDNVG</sequence>
<organism evidence="6 7">
    <name type="scientific">Prorocentrum cordatum</name>
    <dbReference type="NCBI Taxonomy" id="2364126"/>
    <lineage>
        <taxon>Eukaryota</taxon>
        <taxon>Sar</taxon>
        <taxon>Alveolata</taxon>
        <taxon>Dinophyceae</taxon>
        <taxon>Prorocentrales</taxon>
        <taxon>Prorocentraceae</taxon>
        <taxon>Prorocentrum</taxon>
    </lineage>
</organism>
<comment type="caution">
    <text evidence="6">The sequence shown here is derived from an EMBL/GenBank/DDBJ whole genome shotgun (WGS) entry which is preliminary data.</text>
</comment>
<keyword evidence="5" id="KW-0732">Signal</keyword>
<evidence type="ECO:0000256" key="3">
    <source>
        <dbReference type="ARBA" id="ARBA00022806"/>
    </source>
</evidence>
<feature type="chain" id="PRO_5045825982" evidence="5">
    <location>
        <begin position="28"/>
        <end position="428"/>
    </location>
</feature>
<dbReference type="Proteomes" id="UP001189429">
    <property type="component" value="Unassembled WGS sequence"/>
</dbReference>
<evidence type="ECO:0000256" key="1">
    <source>
        <dbReference type="ARBA" id="ARBA00022741"/>
    </source>
</evidence>
<keyword evidence="7" id="KW-1185">Reference proteome</keyword>
<evidence type="ECO:0000256" key="5">
    <source>
        <dbReference type="SAM" id="SignalP"/>
    </source>
</evidence>
<evidence type="ECO:0000313" key="7">
    <source>
        <dbReference type="Proteomes" id="UP001189429"/>
    </source>
</evidence>
<evidence type="ECO:0000256" key="2">
    <source>
        <dbReference type="ARBA" id="ARBA00022801"/>
    </source>
</evidence>
<evidence type="ECO:0000313" key="6">
    <source>
        <dbReference type="EMBL" id="CAK0841744.1"/>
    </source>
</evidence>
<dbReference type="Pfam" id="PF21010">
    <property type="entry name" value="HA2_C"/>
    <property type="match status" value="1"/>
</dbReference>
<feature type="signal peptide" evidence="5">
    <location>
        <begin position="1"/>
        <end position="27"/>
    </location>
</feature>
<keyword evidence="2" id="KW-0378">Hydrolase</keyword>
<name>A0ABN9T9B9_9DINO</name>
<evidence type="ECO:0000256" key="4">
    <source>
        <dbReference type="ARBA" id="ARBA00022840"/>
    </source>
</evidence>
<dbReference type="PANTHER" id="PTHR18934">
    <property type="entry name" value="ATP-DEPENDENT RNA HELICASE"/>
    <property type="match status" value="1"/>
</dbReference>
<dbReference type="EMBL" id="CAUYUJ010014481">
    <property type="protein sequence ID" value="CAK0841744.1"/>
    <property type="molecule type" value="Genomic_DNA"/>
</dbReference>
<gene>
    <name evidence="6" type="ORF">PCOR1329_LOCUS36876</name>
</gene>
<dbReference type="PANTHER" id="PTHR18934:SF99">
    <property type="entry name" value="ATP-DEPENDENT RNA HELICASE DHX37-RELATED"/>
    <property type="match status" value="1"/>
</dbReference>
<accession>A0ABN9T9B9</accession>
<reference evidence="6" key="1">
    <citation type="submission" date="2023-10" db="EMBL/GenBank/DDBJ databases">
        <authorList>
            <person name="Chen Y."/>
            <person name="Shah S."/>
            <person name="Dougan E. K."/>
            <person name="Thang M."/>
            <person name="Chan C."/>
        </authorList>
    </citation>
    <scope>NUCLEOTIDE SEQUENCE [LARGE SCALE GENOMIC DNA]</scope>
</reference>
<keyword evidence="1" id="KW-0547">Nucleotide-binding</keyword>